<organism evidence="3 4">
    <name type="scientific">Methylobacterium aquaticum</name>
    <dbReference type="NCBI Taxonomy" id="270351"/>
    <lineage>
        <taxon>Bacteria</taxon>
        <taxon>Pseudomonadati</taxon>
        <taxon>Pseudomonadota</taxon>
        <taxon>Alphaproteobacteria</taxon>
        <taxon>Hyphomicrobiales</taxon>
        <taxon>Methylobacteriaceae</taxon>
        <taxon>Methylobacterium</taxon>
    </lineage>
</organism>
<evidence type="ECO:0008006" key="5">
    <source>
        <dbReference type="Google" id="ProtNLM"/>
    </source>
</evidence>
<evidence type="ECO:0000313" key="3">
    <source>
        <dbReference type="EMBL" id="BAQ45250.1"/>
    </source>
</evidence>
<proteinExistence type="predicted"/>
<reference evidence="4" key="2">
    <citation type="submission" date="2015-01" db="EMBL/GenBank/DDBJ databases">
        <title>Complete genome sequence of Methylobacterium aquaticum strain 22A.</title>
        <authorList>
            <person name="Tani A."/>
            <person name="Ogura Y."/>
            <person name="Hayashi T."/>
        </authorList>
    </citation>
    <scope>NUCLEOTIDE SEQUENCE [LARGE SCALE GENOMIC DNA]</scope>
    <source>
        <strain evidence="4">MA-22A</strain>
    </source>
</reference>
<dbReference type="AlphaFoldDB" id="A0A0C6FRE5"/>
<feature type="signal peptide" evidence="2">
    <location>
        <begin position="1"/>
        <end position="26"/>
    </location>
</feature>
<evidence type="ECO:0000256" key="1">
    <source>
        <dbReference type="SAM" id="MobiDB-lite"/>
    </source>
</evidence>
<name>A0A0C6FRE5_9HYPH</name>
<evidence type="ECO:0000256" key="2">
    <source>
        <dbReference type="SAM" id="SignalP"/>
    </source>
</evidence>
<feature type="chain" id="PRO_5002189510" description="DUF2059 domain-containing protein" evidence="2">
    <location>
        <begin position="27"/>
        <end position="179"/>
    </location>
</feature>
<feature type="compositionally biased region" description="Pro residues" evidence="1">
    <location>
        <begin position="159"/>
        <end position="179"/>
    </location>
</feature>
<dbReference type="KEGG" id="maqu:Maq22A_c09805"/>
<dbReference type="STRING" id="270351.Maq22A_c09805"/>
<dbReference type="Proteomes" id="UP000061432">
    <property type="component" value="Chromosome"/>
</dbReference>
<dbReference type="PATRIC" id="fig|270351.10.peg.1884"/>
<keyword evidence="2" id="KW-0732">Signal</keyword>
<gene>
    <name evidence="3" type="ORF">Maq22A_c09805</name>
</gene>
<accession>A0A0C6FRE5</accession>
<sequence>MSLMRPLPRLAAGLALALVLAGTARADDERLTLARDIVTKTVARNLTAAFKQAEEKTLSAMTAEQSAKLRPDLEKTFAQERDGLVDGLAKEYAQKFDAAELKRLAAIYDDPVYQKFQALNADPTSMVTTITKDAVTKMMNLLSLAALSQQGNGQAPAPGAAPAPAPMPAPAPVPAPAKP</sequence>
<feature type="region of interest" description="Disordered" evidence="1">
    <location>
        <begin position="149"/>
        <end position="179"/>
    </location>
</feature>
<protein>
    <recommendedName>
        <fullName evidence="5">DUF2059 domain-containing protein</fullName>
    </recommendedName>
</protein>
<evidence type="ECO:0000313" key="4">
    <source>
        <dbReference type="Proteomes" id="UP000061432"/>
    </source>
</evidence>
<reference evidence="3 4" key="1">
    <citation type="journal article" date="2015" name="Genome Announc.">
        <title>Complete Genome Sequence of Methylobacterium aquaticum Strain 22A, Isolated from Racomitrium japonicum Moss.</title>
        <authorList>
            <person name="Tani A."/>
            <person name="Ogura Y."/>
            <person name="Hayashi T."/>
            <person name="Kimbara K."/>
        </authorList>
    </citation>
    <scope>NUCLEOTIDE SEQUENCE [LARGE SCALE GENOMIC DNA]</scope>
    <source>
        <strain evidence="3 4">MA-22A</strain>
    </source>
</reference>
<dbReference type="EMBL" id="AP014704">
    <property type="protein sequence ID" value="BAQ45250.1"/>
    <property type="molecule type" value="Genomic_DNA"/>
</dbReference>